<feature type="domain" description="GyrI-like small molecule binding" evidence="1">
    <location>
        <begin position="21"/>
        <end position="201"/>
    </location>
</feature>
<proteinExistence type="predicted"/>
<dbReference type="EMBL" id="AP027731">
    <property type="protein sequence ID" value="BDZ44337.1"/>
    <property type="molecule type" value="Genomic_DNA"/>
</dbReference>
<dbReference type="InterPro" id="IPR008319">
    <property type="entry name" value="GyrI-like_CCH_Lin2189-like"/>
</dbReference>
<dbReference type="PIRSF" id="PIRSF031644">
    <property type="entry name" value="UCP031644"/>
    <property type="match status" value="1"/>
</dbReference>
<gene>
    <name evidence="2" type="ORF">GCM10025866_02460</name>
</gene>
<sequence length="207" mass="23172">MPKFDIKVAHRSAYSGEEGTFSLIEVPPIRYLAVDGEGDPNSADDYRSAVEALYALAYAIKFASKAAGQDFVVAPLEGLWRSDDLGAFRRREKDAWRWTMLIAQPDWIDADALAAGREAVLKMRTPSHLHRAQLLTLNEGLCVQTLHVGSYDAEAAVLARLHDEYLPEQGLAPRADHHEIYLSDPRRTAPAKLKTLLRQPVERTRQP</sequence>
<dbReference type="SUPFAM" id="SSF55136">
    <property type="entry name" value="Probable bacterial effector-binding domain"/>
    <property type="match status" value="1"/>
</dbReference>
<dbReference type="InterPro" id="IPR029442">
    <property type="entry name" value="GyrI-like"/>
</dbReference>
<evidence type="ECO:0000313" key="2">
    <source>
        <dbReference type="EMBL" id="BDZ44337.1"/>
    </source>
</evidence>
<protein>
    <recommendedName>
        <fullName evidence="1">GyrI-like small molecule binding domain-containing protein</fullName>
    </recommendedName>
</protein>
<dbReference type="Pfam" id="PF06445">
    <property type="entry name" value="GyrI-like"/>
    <property type="match status" value="1"/>
</dbReference>
<dbReference type="RefSeq" id="WP_286277802.1">
    <property type="nucleotide sequence ID" value="NZ_AP027731.1"/>
</dbReference>
<reference evidence="3" key="1">
    <citation type="journal article" date="2019" name="Int. J. Syst. Evol. Microbiol.">
        <title>The Global Catalogue of Microorganisms (GCM) 10K type strain sequencing project: providing services to taxonomists for standard genome sequencing and annotation.</title>
        <authorList>
            <consortium name="The Broad Institute Genomics Platform"/>
            <consortium name="The Broad Institute Genome Sequencing Center for Infectious Disease"/>
            <person name="Wu L."/>
            <person name="Ma J."/>
        </authorList>
    </citation>
    <scope>NUCLEOTIDE SEQUENCE [LARGE SCALE GENOMIC DNA]</scope>
    <source>
        <strain evidence="3">NBRC 108725</strain>
    </source>
</reference>
<organism evidence="2 3">
    <name type="scientific">Naasia aerilata</name>
    <dbReference type="NCBI Taxonomy" id="1162966"/>
    <lineage>
        <taxon>Bacteria</taxon>
        <taxon>Bacillati</taxon>
        <taxon>Actinomycetota</taxon>
        <taxon>Actinomycetes</taxon>
        <taxon>Micrococcales</taxon>
        <taxon>Microbacteriaceae</taxon>
        <taxon>Naasia</taxon>
    </lineage>
</organism>
<dbReference type="Gene3D" id="3.20.80.10">
    <property type="entry name" value="Regulatory factor, effector binding domain"/>
    <property type="match status" value="1"/>
</dbReference>
<evidence type="ECO:0000313" key="3">
    <source>
        <dbReference type="Proteomes" id="UP001321498"/>
    </source>
</evidence>
<name>A0ABN6XHH4_9MICO</name>
<dbReference type="Proteomes" id="UP001321498">
    <property type="component" value="Chromosome"/>
</dbReference>
<dbReference type="InterPro" id="IPR011256">
    <property type="entry name" value="Reg_factor_effector_dom_sf"/>
</dbReference>
<evidence type="ECO:0000259" key="1">
    <source>
        <dbReference type="Pfam" id="PF06445"/>
    </source>
</evidence>
<keyword evidence="3" id="KW-1185">Reference proteome</keyword>
<accession>A0ABN6XHH4</accession>